<dbReference type="STRING" id="288992.SAMN04488522_1021365"/>
<protein>
    <submittedName>
        <fullName evidence="9">Long-chain fatty acid transport protein</fullName>
    </submittedName>
</protein>
<organism evidence="9 10">
    <name type="scientific">Pedobacter caeni</name>
    <dbReference type="NCBI Taxonomy" id="288992"/>
    <lineage>
        <taxon>Bacteria</taxon>
        <taxon>Pseudomonadati</taxon>
        <taxon>Bacteroidota</taxon>
        <taxon>Sphingobacteriia</taxon>
        <taxon>Sphingobacteriales</taxon>
        <taxon>Sphingobacteriaceae</taxon>
        <taxon>Pedobacter</taxon>
    </lineage>
</organism>
<evidence type="ECO:0000256" key="4">
    <source>
        <dbReference type="ARBA" id="ARBA00022692"/>
    </source>
</evidence>
<evidence type="ECO:0000256" key="5">
    <source>
        <dbReference type="ARBA" id="ARBA00022729"/>
    </source>
</evidence>
<evidence type="ECO:0000256" key="8">
    <source>
        <dbReference type="SAM" id="SignalP"/>
    </source>
</evidence>
<sequence length="505" mass="55174">MKKIILSVIATVATTGSLYAQYTPDALKFSQTNYGSTARFKAMGGAQIGVGGDMSSLGANPAGLGLFTKSEFSLTPEFNIIKGNADYLNQNTKTSKNQLNLNNVGAVFYSPTFKPKGQDAQKGLISAVFGVGYNRNNDFTANLGANGTNKVNSIGDFFAEEANYFNRAPNNLPKGNIETMAYDNYVIGYDNTVPANGYYNASRNNQNVLTNSNQQTQSELRSGSTSEINVAGALNISNQVYIGASLGFVSTRYVNTKEFTESGFNVDQNSKYDLSMRTNQETKGSGFNGRIGVIFRPISSFRVGATFQTPTWLFVDDNTSVVLDTRYPSGPNAGVFTNTPSQYPMTYRLRTPLKGSLGASYVIANKAIISADVDYTDYSSMHFSIDQDNNQSVIDKQNADIKKNYTEAVNYRIGAEYKVDNAFSLRAGYANNGSPIKDDKKSYFATKMYSGGLGYRVGDYYIDATYQRVESNTDIGAYTLNDFSEPVANIAVARNNVFLTFGVRF</sequence>
<dbReference type="Pfam" id="PF03349">
    <property type="entry name" value="Toluene_X"/>
    <property type="match status" value="1"/>
</dbReference>
<evidence type="ECO:0000313" key="9">
    <source>
        <dbReference type="EMBL" id="SHF46205.1"/>
    </source>
</evidence>
<evidence type="ECO:0000256" key="1">
    <source>
        <dbReference type="ARBA" id="ARBA00004571"/>
    </source>
</evidence>
<evidence type="ECO:0000313" key="10">
    <source>
        <dbReference type="Proteomes" id="UP000184287"/>
    </source>
</evidence>
<keyword evidence="7" id="KW-0998">Cell outer membrane</keyword>
<name>A0A1M5BUS6_9SPHI</name>
<dbReference type="PANTHER" id="PTHR35093:SF8">
    <property type="entry name" value="OUTER MEMBRANE PROTEIN NMB0088-RELATED"/>
    <property type="match status" value="1"/>
</dbReference>
<dbReference type="Proteomes" id="UP000184287">
    <property type="component" value="Unassembled WGS sequence"/>
</dbReference>
<keyword evidence="5 8" id="KW-0732">Signal</keyword>
<keyword evidence="4" id="KW-0812">Transmembrane</keyword>
<dbReference type="SUPFAM" id="SSF56935">
    <property type="entry name" value="Porins"/>
    <property type="match status" value="1"/>
</dbReference>
<comment type="subcellular location">
    <subcellularLocation>
        <location evidence="1">Cell outer membrane</location>
        <topology evidence="1">Multi-pass membrane protein</topology>
    </subcellularLocation>
</comment>
<evidence type="ECO:0000256" key="3">
    <source>
        <dbReference type="ARBA" id="ARBA00022452"/>
    </source>
</evidence>
<evidence type="ECO:0000256" key="2">
    <source>
        <dbReference type="ARBA" id="ARBA00008163"/>
    </source>
</evidence>
<evidence type="ECO:0000256" key="7">
    <source>
        <dbReference type="ARBA" id="ARBA00023237"/>
    </source>
</evidence>
<reference evidence="10" key="1">
    <citation type="submission" date="2016-11" db="EMBL/GenBank/DDBJ databases">
        <authorList>
            <person name="Varghese N."/>
            <person name="Submissions S."/>
        </authorList>
    </citation>
    <scope>NUCLEOTIDE SEQUENCE [LARGE SCALE GENOMIC DNA]</scope>
    <source>
        <strain evidence="10">DSM 16990</strain>
    </source>
</reference>
<dbReference type="RefSeq" id="WP_084528864.1">
    <property type="nucleotide sequence ID" value="NZ_FQUQ01000002.1"/>
</dbReference>
<dbReference type="GO" id="GO:0015483">
    <property type="term" value="F:long-chain fatty acid transporting porin activity"/>
    <property type="evidence" value="ECO:0007669"/>
    <property type="project" value="TreeGrafter"/>
</dbReference>
<dbReference type="AlphaFoldDB" id="A0A1M5BUS6"/>
<gene>
    <name evidence="9" type="ORF">SAMN04488522_1021365</name>
</gene>
<dbReference type="InterPro" id="IPR005017">
    <property type="entry name" value="OMPP1/FadL/TodX"/>
</dbReference>
<dbReference type="GO" id="GO:0009279">
    <property type="term" value="C:cell outer membrane"/>
    <property type="evidence" value="ECO:0007669"/>
    <property type="project" value="UniProtKB-SubCell"/>
</dbReference>
<dbReference type="OrthoDB" id="9765571at2"/>
<evidence type="ECO:0000256" key="6">
    <source>
        <dbReference type="ARBA" id="ARBA00023136"/>
    </source>
</evidence>
<feature type="chain" id="PRO_5012431796" evidence="8">
    <location>
        <begin position="21"/>
        <end position="505"/>
    </location>
</feature>
<keyword evidence="6" id="KW-0472">Membrane</keyword>
<feature type="signal peptide" evidence="8">
    <location>
        <begin position="1"/>
        <end position="20"/>
    </location>
</feature>
<keyword evidence="10" id="KW-1185">Reference proteome</keyword>
<dbReference type="PANTHER" id="PTHR35093">
    <property type="entry name" value="OUTER MEMBRANE PROTEIN NMB0088-RELATED"/>
    <property type="match status" value="1"/>
</dbReference>
<comment type="similarity">
    <text evidence="2">Belongs to the OmpP1/FadL family.</text>
</comment>
<dbReference type="EMBL" id="FQUQ01000002">
    <property type="protein sequence ID" value="SHF46205.1"/>
    <property type="molecule type" value="Genomic_DNA"/>
</dbReference>
<accession>A0A1M5BUS6</accession>
<dbReference type="Gene3D" id="2.40.160.60">
    <property type="entry name" value="Outer membrane protein transport protein (OMPP1/FadL/TodX)"/>
    <property type="match status" value="1"/>
</dbReference>
<keyword evidence="3" id="KW-1134">Transmembrane beta strand</keyword>
<proteinExistence type="inferred from homology"/>